<accession>A0A431TJF3</accession>
<feature type="signal peptide" evidence="1">
    <location>
        <begin position="1"/>
        <end position="26"/>
    </location>
</feature>
<keyword evidence="1" id="KW-0732">Signal</keyword>
<protein>
    <submittedName>
        <fullName evidence="2">Alpha/beta hydrolase</fullName>
    </submittedName>
</protein>
<evidence type="ECO:0000256" key="1">
    <source>
        <dbReference type="SAM" id="SignalP"/>
    </source>
</evidence>
<gene>
    <name evidence="2" type="ORF">EJP69_15940</name>
</gene>
<evidence type="ECO:0000313" key="3">
    <source>
        <dbReference type="Proteomes" id="UP000267418"/>
    </source>
</evidence>
<keyword evidence="3" id="KW-1185">Reference proteome</keyword>
<dbReference type="AlphaFoldDB" id="A0A431TJF3"/>
<proteinExistence type="predicted"/>
<name>A0A431TJF3_9BURK</name>
<keyword evidence="2" id="KW-0378">Hydrolase</keyword>
<dbReference type="RefSeq" id="WP_126471377.1">
    <property type="nucleotide sequence ID" value="NZ_RXOE01000003.1"/>
</dbReference>
<dbReference type="Proteomes" id="UP000267418">
    <property type="component" value="Unassembled WGS sequence"/>
</dbReference>
<sequence length="126" mass="13072">MNTKQRIASSAFAAAFALLGAAAAHAEAYDGVHAITSSASRADVNAEAVAATREGNTYSDTAAEGAVAFKSTLDRNAVREQAVAAANNPLQSLDRRAFYRDEVPAAYKKPSVSFTQQAGLPGTARP</sequence>
<organism evidence="2 3">
    <name type="scientific">Variovorax gossypii</name>
    <dbReference type="NCBI Taxonomy" id="1679495"/>
    <lineage>
        <taxon>Bacteria</taxon>
        <taxon>Pseudomonadati</taxon>
        <taxon>Pseudomonadota</taxon>
        <taxon>Betaproteobacteria</taxon>
        <taxon>Burkholderiales</taxon>
        <taxon>Comamonadaceae</taxon>
        <taxon>Variovorax</taxon>
    </lineage>
</organism>
<evidence type="ECO:0000313" key="2">
    <source>
        <dbReference type="EMBL" id="RTQ33858.1"/>
    </source>
</evidence>
<dbReference type="OrthoDB" id="8855561at2"/>
<comment type="caution">
    <text evidence="2">The sequence shown here is derived from an EMBL/GenBank/DDBJ whole genome shotgun (WGS) entry which is preliminary data.</text>
</comment>
<reference evidence="2 3" key="1">
    <citation type="submission" date="2018-12" db="EMBL/GenBank/DDBJ databases">
        <title>The genome of Variovorax gossypii DSM 100435.</title>
        <authorList>
            <person name="Gao J."/>
            <person name="Sun J."/>
        </authorList>
    </citation>
    <scope>NUCLEOTIDE SEQUENCE [LARGE SCALE GENOMIC DNA]</scope>
    <source>
        <strain evidence="2 3">DSM 100435</strain>
    </source>
</reference>
<dbReference type="GO" id="GO:0016787">
    <property type="term" value="F:hydrolase activity"/>
    <property type="evidence" value="ECO:0007669"/>
    <property type="project" value="UniProtKB-KW"/>
</dbReference>
<feature type="chain" id="PRO_5019583972" evidence="1">
    <location>
        <begin position="27"/>
        <end position="126"/>
    </location>
</feature>
<dbReference type="EMBL" id="RXOE01000003">
    <property type="protein sequence ID" value="RTQ33858.1"/>
    <property type="molecule type" value="Genomic_DNA"/>
</dbReference>